<dbReference type="RefSeq" id="WP_036649200.1">
    <property type="nucleotide sequence ID" value="NZ_JQCR01000002.1"/>
</dbReference>
<reference evidence="2 3" key="2">
    <citation type="submission" date="2014-10" db="EMBL/GenBank/DDBJ databases">
        <title>Comparative genomics of the Paenibacillus odorifer group.</title>
        <authorList>
            <person name="Tsai Y.-C."/>
            <person name="Martin N."/>
            <person name="Korlach J."/>
            <person name="Wiedmann M."/>
        </authorList>
    </citation>
    <scope>NUCLEOTIDE SEQUENCE [LARGE SCALE GENOMIC DNA]</scope>
    <source>
        <strain evidence="2 3">DSM 18334</strain>
    </source>
</reference>
<dbReference type="EMBL" id="JQCR01000002">
    <property type="protein sequence ID" value="KGE18865.1"/>
    <property type="molecule type" value="Genomic_DNA"/>
</dbReference>
<comment type="caution">
    <text evidence="2">The sequence shown here is derived from an EMBL/GenBank/DDBJ whole genome shotgun (WGS) entry which is preliminary data.</text>
</comment>
<organism evidence="2 3">
    <name type="scientific">Paenibacillus wynnii</name>
    <dbReference type="NCBI Taxonomy" id="268407"/>
    <lineage>
        <taxon>Bacteria</taxon>
        <taxon>Bacillati</taxon>
        <taxon>Bacillota</taxon>
        <taxon>Bacilli</taxon>
        <taxon>Bacillales</taxon>
        <taxon>Paenibacillaceae</taxon>
        <taxon>Paenibacillus</taxon>
    </lineage>
</organism>
<dbReference type="OrthoDB" id="2627114at2"/>
<feature type="transmembrane region" description="Helical" evidence="1">
    <location>
        <begin position="7"/>
        <end position="34"/>
    </location>
</feature>
<evidence type="ECO:0000313" key="2">
    <source>
        <dbReference type="EMBL" id="KGE18865.1"/>
    </source>
</evidence>
<dbReference type="eggNOG" id="ENOG5030URF">
    <property type="taxonomic scope" value="Bacteria"/>
</dbReference>
<evidence type="ECO:0000256" key="1">
    <source>
        <dbReference type="SAM" id="Phobius"/>
    </source>
</evidence>
<accession>A0A098M8I9</accession>
<proteinExistence type="predicted"/>
<dbReference type="AlphaFoldDB" id="A0A098M8I9"/>
<gene>
    <name evidence="2" type="ORF">PWYN_05460</name>
</gene>
<protein>
    <submittedName>
        <fullName evidence="2">Uncharacterized protein</fullName>
    </submittedName>
</protein>
<keyword evidence="3" id="KW-1185">Reference proteome</keyword>
<keyword evidence="1" id="KW-0812">Transmembrane</keyword>
<dbReference type="Proteomes" id="UP000029734">
    <property type="component" value="Unassembled WGS sequence"/>
</dbReference>
<name>A0A098M8I9_9BACL</name>
<keyword evidence="1" id="KW-0472">Membrane</keyword>
<sequence length="245" mass="28414">MKNGLKVPLWIIICILVPIIYLFVINPLFFGVFLTPEILSDKWEAKRETRSFLKERYNQSFKIISFEGTKLLYEGYEGRVLSVKDNIVFNTFKTLSGEPRNDYLLRSWANPLIAPFVNGDTIYEVEFSSSPLSSANKDQDYRDNVFIKNPHDVTINIYLAFSDKTSRTQIYSIIKSFKTNQIRAVNFVLYPMMYPPDLEGMQKQDIHDYHEKHSEQFGGTCVINNYENIQAEEDIVASSECINTN</sequence>
<keyword evidence="1" id="KW-1133">Transmembrane helix</keyword>
<evidence type="ECO:0000313" key="3">
    <source>
        <dbReference type="Proteomes" id="UP000029734"/>
    </source>
</evidence>
<reference evidence="2 3" key="1">
    <citation type="submission" date="2014-08" db="EMBL/GenBank/DDBJ databases">
        <authorList>
            <person name="den Bakker H.C."/>
        </authorList>
    </citation>
    <scope>NUCLEOTIDE SEQUENCE [LARGE SCALE GENOMIC DNA]</scope>
    <source>
        <strain evidence="2 3">DSM 18334</strain>
    </source>
</reference>